<evidence type="ECO:0000313" key="5">
    <source>
        <dbReference type="EMBL" id="WDH75060.1"/>
    </source>
</evidence>
<accession>A0ABY7WZ88</accession>
<proteinExistence type="inferred from homology"/>
<gene>
    <name evidence="5" type="ORF">PTI97_09525</name>
</gene>
<evidence type="ECO:0000256" key="2">
    <source>
        <dbReference type="ARBA" id="ARBA00022857"/>
    </source>
</evidence>
<dbReference type="EMBL" id="CP118099">
    <property type="protein sequence ID" value="WDH75060.1"/>
    <property type="molecule type" value="Genomic_DNA"/>
</dbReference>
<dbReference type="InterPro" id="IPR023210">
    <property type="entry name" value="NADP_OxRdtase_dom"/>
</dbReference>
<dbReference type="RefSeq" id="WP_274356338.1">
    <property type="nucleotide sequence ID" value="NZ_CP118099.1"/>
</dbReference>
<keyword evidence="6" id="KW-1185">Reference proteome</keyword>
<name>A0ABY7WZ88_9BACL</name>
<dbReference type="PANTHER" id="PTHR43827:SF3">
    <property type="entry name" value="NADP-DEPENDENT OXIDOREDUCTASE DOMAIN-CONTAINING PROTEIN"/>
    <property type="match status" value="1"/>
</dbReference>
<keyword evidence="2" id="KW-0521">NADP</keyword>
<dbReference type="Proteomes" id="UP001213680">
    <property type="component" value="Chromosome"/>
</dbReference>
<comment type="similarity">
    <text evidence="1">Belongs to the aldo/keto reductase family.</text>
</comment>
<organism evidence="5 6">
    <name type="scientific">Exiguobacterium marinum</name>
    <dbReference type="NCBI Taxonomy" id="273528"/>
    <lineage>
        <taxon>Bacteria</taxon>
        <taxon>Bacillati</taxon>
        <taxon>Bacillota</taxon>
        <taxon>Bacilli</taxon>
        <taxon>Bacillales</taxon>
        <taxon>Bacillales Family XII. Incertae Sedis</taxon>
        <taxon>Exiguobacterium</taxon>
    </lineage>
</organism>
<dbReference type="InterPro" id="IPR018170">
    <property type="entry name" value="Aldo/ket_reductase_CS"/>
</dbReference>
<dbReference type="Gene3D" id="3.20.20.100">
    <property type="entry name" value="NADP-dependent oxidoreductase domain"/>
    <property type="match status" value="1"/>
</dbReference>
<dbReference type="PROSITE" id="PS00798">
    <property type="entry name" value="ALDOKETO_REDUCTASE_1"/>
    <property type="match status" value="1"/>
</dbReference>
<evidence type="ECO:0000256" key="1">
    <source>
        <dbReference type="ARBA" id="ARBA00007905"/>
    </source>
</evidence>
<dbReference type="PANTHER" id="PTHR43827">
    <property type="entry name" value="2,5-DIKETO-D-GLUCONIC ACID REDUCTASE"/>
    <property type="match status" value="1"/>
</dbReference>
<dbReference type="InterPro" id="IPR020471">
    <property type="entry name" value="AKR"/>
</dbReference>
<feature type="domain" description="NADP-dependent oxidoreductase" evidence="4">
    <location>
        <begin position="17"/>
        <end position="263"/>
    </location>
</feature>
<reference evidence="5 6" key="1">
    <citation type="submission" date="2023-02" db="EMBL/GenBank/DDBJ databases">
        <title>A bacterium isolated from plastisphere.</title>
        <authorList>
            <person name="Sun Y."/>
        </authorList>
    </citation>
    <scope>NUCLEOTIDE SEQUENCE [LARGE SCALE GENOMIC DNA]</scope>
    <source>
        <strain evidence="6">a-1</strain>
    </source>
</reference>
<dbReference type="Pfam" id="PF00248">
    <property type="entry name" value="Aldo_ket_red"/>
    <property type="match status" value="1"/>
</dbReference>
<keyword evidence="3" id="KW-0560">Oxidoreductase</keyword>
<dbReference type="SUPFAM" id="SSF51430">
    <property type="entry name" value="NAD(P)-linked oxidoreductase"/>
    <property type="match status" value="1"/>
</dbReference>
<dbReference type="PIRSF" id="PIRSF000097">
    <property type="entry name" value="AKR"/>
    <property type="match status" value="1"/>
</dbReference>
<evidence type="ECO:0000259" key="4">
    <source>
        <dbReference type="Pfam" id="PF00248"/>
    </source>
</evidence>
<sequence length="277" mass="31366">MKQSIQLNHGQKAIPAIGLGVFKVEDGDTVIDAVVEAIRQGYRHIDTAAVYENEEGVGIGIRKGMEIANISRDDLFITSKLWNADQGYDSAIAAYEASLERLGLEQLDLYLIHWPVEDKMIESWRALETLYREGRVGAVGVSNFQIHHLETLAANSDLVPAVNQVERHPLLRQSELATYMNEHGIVPVAWAPLMQGGLFEEPTLLEVAKEVERSVAQVILRWHLQTGWVIIPKSIKSHRIEENFSLYDFELSEEQMNRIDALDRHKRVGPDPDDFDF</sequence>
<dbReference type="PRINTS" id="PR00069">
    <property type="entry name" value="ALDKETRDTASE"/>
</dbReference>
<evidence type="ECO:0000313" key="6">
    <source>
        <dbReference type="Proteomes" id="UP001213680"/>
    </source>
</evidence>
<dbReference type="PROSITE" id="PS00063">
    <property type="entry name" value="ALDOKETO_REDUCTASE_3"/>
    <property type="match status" value="1"/>
</dbReference>
<evidence type="ECO:0000256" key="3">
    <source>
        <dbReference type="ARBA" id="ARBA00023002"/>
    </source>
</evidence>
<dbReference type="InterPro" id="IPR036812">
    <property type="entry name" value="NAD(P)_OxRdtase_dom_sf"/>
</dbReference>
<protein>
    <submittedName>
        <fullName evidence="5">Aldo/keto reductase</fullName>
    </submittedName>
</protein>